<evidence type="ECO:0000256" key="14">
    <source>
        <dbReference type="SAM" id="MobiDB-lite"/>
    </source>
</evidence>
<evidence type="ECO:0000313" key="17">
    <source>
        <dbReference type="Ensembl" id="ENSPKIP00000038252.1"/>
    </source>
</evidence>
<keyword evidence="8" id="KW-0805">Transcription regulation</keyword>
<dbReference type="GO" id="GO:1904613">
    <property type="term" value="P:cellular response to 2,3,7,8-tetrachlorodibenzodioxine"/>
    <property type="evidence" value="ECO:0007669"/>
    <property type="project" value="UniProtKB-ARBA"/>
</dbReference>
<keyword evidence="12" id="KW-0804">Transcription</keyword>
<dbReference type="GO" id="GO:0000976">
    <property type="term" value="F:transcription cis-regulatory region binding"/>
    <property type="evidence" value="ECO:0007669"/>
    <property type="project" value="TreeGrafter"/>
</dbReference>
<dbReference type="Pfam" id="PF00010">
    <property type="entry name" value="HLH"/>
    <property type="match status" value="1"/>
</dbReference>
<dbReference type="Proteomes" id="UP000261540">
    <property type="component" value="Unplaced"/>
</dbReference>
<dbReference type="FunFam" id="3.30.450.20:FF:000035">
    <property type="entry name" value="Aryl hydrocarbon receptor"/>
    <property type="match status" value="1"/>
</dbReference>
<dbReference type="GO" id="GO:0005634">
    <property type="term" value="C:nucleus"/>
    <property type="evidence" value="ECO:0007669"/>
    <property type="project" value="UniProtKB-SubCell"/>
</dbReference>
<dbReference type="PANTHER" id="PTHR10649">
    <property type="entry name" value="ARYL HYDROCARBON RECEPTOR"/>
    <property type="match status" value="1"/>
</dbReference>
<dbReference type="SUPFAM" id="SSF55785">
    <property type="entry name" value="PYP-like sensor domain (PAS domain)"/>
    <property type="match status" value="2"/>
</dbReference>
<evidence type="ECO:0000256" key="2">
    <source>
        <dbReference type="ARBA" id="ARBA00004496"/>
    </source>
</evidence>
<dbReference type="GO" id="GO:0004879">
    <property type="term" value="F:nuclear receptor activity"/>
    <property type="evidence" value="ECO:0007669"/>
    <property type="project" value="TreeGrafter"/>
</dbReference>
<dbReference type="SMART" id="SM00091">
    <property type="entry name" value="PAS"/>
    <property type="match status" value="2"/>
</dbReference>
<organism evidence="17 18">
    <name type="scientific">Paramormyrops kingsleyae</name>
    <dbReference type="NCBI Taxonomy" id="1676925"/>
    <lineage>
        <taxon>Eukaryota</taxon>
        <taxon>Metazoa</taxon>
        <taxon>Chordata</taxon>
        <taxon>Craniata</taxon>
        <taxon>Vertebrata</taxon>
        <taxon>Euteleostomi</taxon>
        <taxon>Actinopterygii</taxon>
        <taxon>Neopterygii</taxon>
        <taxon>Teleostei</taxon>
        <taxon>Osteoglossocephala</taxon>
        <taxon>Osteoglossomorpha</taxon>
        <taxon>Osteoglossiformes</taxon>
        <taxon>Mormyridae</taxon>
        <taxon>Paramormyrops</taxon>
    </lineage>
</organism>
<dbReference type="FunFam" id="4.10.280.10:FF:000024">
    <property type="entry name" value="Aryl hydrocarbon receptor 2"/>
    <property type="match status" value="1"/>
</dbReference>
<reference evidence="17" key="1">
    <citation type="submission" date="2025-08" db="UniProtKB">
        <authorList>
            <consortium name="Ensembl"/>
        </authorList>
    </citation>
    <scope>IDENTIFICATION</scope>
</reference>
<keyword evidence="18" id="KW-1185">Reference proteome</keyword>
<evidence type="ECO:0000256" key="6">
    <source>
        <dbReference type="ARBA" id="ARBA00022737"/>
    </source>
</evidence>
<dbReference type="GO" id="GO:0034751">
    <property type="term" value="C:aryl hydrocarbon receptor complex"/>
    <property type="evidence" value="ECO:0007669"/>
    <property type="project" value="TreeGrafter"/>
</dbReference>
<dbReference type="SUPFAM" id="SSF47459">
    <property type="entry name" value="HLH, helix-loop-helix DNA-binding domain"/>
    <property type="match status" value="1"/>
</dbReference>
<evidence type="ECO:0000259" key="16">
    <source>
        <dbReference type="PROSITE" id="PS50888"/>
    </source>
</evidence>
<keyword evidence="5" id="KW-0678">Repressor</keyword>
<evidence type="ECO:0000256" key="11">
    <source>
        <dbReference type="ARBA" id="ARBA00023159"/>
    </source>
</evidence>
<evidence type="ECO:0000256" key="9">
    <source>
        <dbReference type="ARBA" id="ARBA00023108"/>
    </source>
</evidence>
<dbReference type="GO" id="GO:0046983">
    <property type="term" value="F:protein dimerization activity"/>
    <property type="evidence" value="ECO:0007669"/>
    <property type="project" value="InterPro"/>
</dbReference>
<dbReference type="InterPro" id="IPR039091">
    <property type="entry name" value="AHR/AHRR"/>
</dbReference>
<name>A0A3B3T541_9TELE</name>
<comment type="subcellular location">
    <subcellularLocation>
        <location evidence="2">Cytoplasm</location>
    </subcellularLocation>
    <subcellularLocation>
        <location evidence="1">Nucleus</location>
    </subcellularLocation>
</comment>
<keyword evidence="4" id="KW-0963">Cytoplasm</keyword>
<evidence type="ECO:0000256" key="12">
    <source>
        <dbReference type="ARBA" id="ARBA00023163"/>
    </source>
</evidence>
<evidence type="ECO:0000256" key="8">
    <source>
        <dbReference type="ARBA" id="ARBA00023015"/>
    </source>
</evidence>
<keyword evidence="11" id="KW-0010">Activator</keyword>
<evidence type="ECO:0000313" key="18">
    <source>
        <dbReference type="Proteomes" id="UP000261540"/>
    </source>
</evidence>
<dbReference type="InterPro" id="IPR011598">
    <property type="entry name" value="bHLH_dom"/>
</dbReference>
<evidence type="ECO:0000256" key="1">
    <source>
        <dbReference type="ARBA" id="ARBA00004123"/>
    </source>
</evidence>
<dbReference type="Ensembl" id="ENSPKIT00000019243.1">
    <property type="protein sequence ID" value="ENSPKIP00000038252.1"/>
    <property type="gene ID" value="ENSPKIG00000015642.1"/>
</dbReference>
<feature type="domain" description="BHLH" evidence="16">
    <location>
        <begin position="22"/>
        <end position="75"/>
    </location>
</feature>
<evidence type="ECO:0000256" key="4">
    <source>
        <dbReference type="ARBA" id="ARBA00022490"/>
    </source>
</evidence>
<evidence type="ECO:0000256" key="5">
    <source>
        <dbReference type="ARBA" id="ARBA00022491"/>
    </source>
</evidence>
<dbReference type="FunFam" id="3.30.450.20:FF:000019">
    <property type="entry name" value="Aryl hydrocarbon receptor 1"/>
    <property type="match status" value="1"/>
</dbReference>
<dbReference type="PROSITE" id="PS50888">
    <property type="entry name" value="BHLH"/>
    <property type="match status" value="1"/>
</dbReference>
<dbReference type="GeneTree" id="ENSGT00940000154486"/>
<dbReference type="Gene3D" id="3.30.450.20">
    <property type="entry name" value="PAS domain"/>
    <property type="match status" value="2"/>
</dbReference>
<dbReference type="CDD" id="cd19696">
    <property type="entry name" value="bHLH-PAS_AhR_like"/>
    <property type="match status" value="1"/>
</dbReference>
<feature type="domain" description="PAS" evidence="15">
    <location>
        <begin position="118"/>
        <end position="181"/>
    </location>
</feature>
<dbReference type="AlphaFoldDB" id="A0A3B3T541"/>
<dbReference type="InterPro" id="IPR013767">
    <property type="entry name" value="PAS_fold"/>
</dbReference>
<dbReference type="InterPro" id="IPR035965">
    <property type="entry name" value="PAS-like_dom_sf"/>
</dbReference>
<feature type="region of interest" description="Disordered" evidence="14">
    <location>
        <begin position="1"/>
        <end position="38"/>
    </location>
</feature>
<dbReference type="Gene3D" id="4.10.280.10">
    <property type="entry name" value="Helix-loop-helix DNA-binding domain"/>
    <property type="match status" value="1"/>
</dbReference>
<dbReference type="GO" id="GO:0006805">
    <property type="term" value="P:xenobiotic metabolic process"/>
    <property type="evidence" value="ECO:0007669"/>
    <property type="project" value="InterPro"/>
</dbReference>
<reference evidence="17" key="2">
    <citation type="submission" date="2025-09" db="UniProtKB">
        <authorList>
            <consortium name="Ensembl"/>
        </authorList>
    </citation>
    <scope>IDENTIFICATION</scope>
</reference>
<dbReference type="PROSITE" id="PS50112">
    <property type="entry name" value="PAS"/>
    <property type="match status" value="1"/>
</dbReference>
<dbReference type="CDD" id="cd00130">
    <property type="entry name" value="PAS"/>
    <property type="match status" value="2"/>
</dbReference>
<evidence type="ECO:0000256" key="3">
    <source>
        <dbReference type="ARBA" id="ARBA00015909"/>
    </source>
</evidence>
<evidence type="ECO:0000256" key="10">
    <source>
        <dbReference type="ARBA" id="ARBA00023125"/>
    </source>
</evidence>
<keyword evidence="7" id="KW-0013">ADP-ribosylation</keyword>
<evidence type="ECO:0000259" key="15">
    <source>
        <dbReference type="PROSITE" id="PS50112"/>
    </source>
</evidence>
<dbReference type="InterPro" id="IPR036638">
    <property type="entry name" value="HLH_DNA-bd_sf"/>
</dbReference>
<dbReference type="Pfam" id="PF14598">
    <property type="entry name" value="PAS_11"/>
    <property type="match status" value="1"/>
</dbReference>
<keyword evidence="9" id="KW-0090">Biological rhythms</keyword>
<dbReference type="Pfam" id="PF00989">
    <property type="entry name" value="PAS"/>
    <property type="match status" value="1"/>
</dbReference>
<sequence>MNEDINPMTYPHPSKRRPKPPPREGAKSNPSKRHRDRLNGELDKLTSLLPFPEDVRARLDKLSVLRLSVGYLKAKSFFSATMKNGSVGWPVDKPSSSGSNGMNVPTTSSISFSEGDLLLQALNGFVLVVTSEGSVFYASPTIQDYLGFLQSDVIHQSVFELIHTDDRATFKSQLHFALNPTQFGEEGDGEGVYVITYDPHHIPPENSSFLERSFVCRFRCLLDNSSGFLALNFQGRLKYLHGQNKVAEDGTIAHPQLALFTIATPLQPPSIMDIRIKTLIFQTKHKLDFTPIGIDTRGKVVLGYNEIELTMRGSGYQFIHAADMMHCADNHIRMIKTGESGLTVFRLLTKTEGWVWVQANARLVFKGGRPDFIVASQRALTNKEGEEHFRQRKMQLPFNLSTGEAVLYETGPTLDIPDINAETTKIQNMADAQGVDPNSLLGLMLKQDQSAYLPQPDPQISMDQIFMDSHAVLNVPSNHCHFGTPRLDSRVKKEVPAKAMKETLEQILEDYDALRDLEVDAEELEEWESALLKMNISNSDEPVELDSILTDDILSYVEDAFFMGKADSQYSTEQSHSNAFVETPHCLQGLELQDTVLSDNAPIINQNDLMSVNSQNLVGTESSGLSLEDLLLYGLNNLTQQTQPERVFTKVWDAPKVTFQNGFSGNDFGSCDHIQNYGLPSPEAGFSLTTQNGLEPYSQGPLQPARKVYLNGTIQSFHDHMQPTMMDHPIVFQQQNSTDVSTPVSSNQEREWGPSILNTNFTGSLTEVCTDNVSPSAAISFQRHFPPQTQTSQTQRLQTWQHQKQLPPAMQNGHQSLSNCYGQNATFRGSAHRGLSSPNTQACVTGCRLTPSLSTMSSTPYCSQLGQADPTPQASKSCMFEGSSLPPVNGTRFSHTGLLSSQKVALQHGQTIVPTSCLFQSSKDGPRVDAVRVVQDDAIITGLSCKMTTGFNPETLQAQQQYLSQTEVIMPPIYSFVQRKDI</sequence>
<dbReference type="GO" id="GO:0048511">
    <property type="term" value="P:rhythmic process"/>
    <property type="evidence" value="ECO:0007669"/>
    <property type="project" value="UniProtKB-KW"/>
</dbReference>
<dbReference type="InterPro" id="IPR000014">
    <property type="entry name" value="PAS"/>
</dbReference>
<dbReference type="PANTHER" id="PTHR10649:SF17">
    <property type="entry name" value="ARYL HYDROCARBON RECEPTOR 2"/>
    <property type="match status" value="1"/>
</dbReference>
<evidence type="ECO:0000256" key="13">
    <source>
        <dbReference type="ARBA" id="ARBA00023242"/>
    </source>
</evidence>
<keyword evidence="6" id="KW-0677">Repeat</keyword>
<accession>A0A3B3T541</accession>
<dbReference type="GO" id="GO:0005737">
    <property type="term" value="C:cytoplasm"/>
    <property type="evidence" value="ECO:0007669"/>
    <property type="project" value="UniProtKB-SubCell"/>
</dbReference>
<dbReference type="SMART" id="SM00353">
    <property type="entry name" value="HLH"/>
    <property type="match status" value="1"/>
</dbReference>
<keyword evidence="10" id="KW-0238">DNA-binding</keyword>
<keyword evidence="13" id="KW-0539">Nucleus</keyword>
<evidence type="ECO:0000256" key="7">
    <source>
        <dbReference type="ARBA" id="ARBA00022765"/>
    </source>
</evidence>
<proteinExistence type="predicted"/>
<protein>
    <recommendedName>
        <fullName evidence="3">Aryl hydrocarbon receptor</fullName>
    </recommendedName>
</protein>